<dbReference type="HOGENOM" id="CLU_435826_0_0_1"/>
<protein>
    <submittedName>
        <fullName evidence="2">Uncharacterized protein</fullName>
    </submittedName>
</protein>
<feature type="compositionally biased region" description="Polar residues" evidence="1">
    <location>
        <begin position="196"/>
        <end position="207"/>
    </location>
</feature>
<evidence type="ECO:0000256" key="1">
    <source>
        <dbReference type="SAM" id="MobiDB-lite"/>
    </source>
</evidence>
<reference evidence="3" key="1">
    <citation type="journal article" date="2006" name="PLoS Biol.">
        <title>Macronuclear genome sequence of the ciliate Tetrahymena thermophila, a model eukaryote.</title>
        <authorList>
            <person name="Eisen J.A."/>
            <person name="Coyne R.S."/>
            <person name="Wu M."/>
            <person name="Wu D."/>
            <person name="Thiagarajan M."/>
            <person name="Wortman J.R."/>
            <person name="Badger J.H."/>
            <person name="Ren Q."/>
            <person name="Amedeo P."/>
            <person name="Jones K.M."/>
            <person name="Tallon L.J."/>
            <person name="Delcher A.L."/>
            <person name="Salzberg S.L."/>
            <person name="Silva J.C."/>
            <person name="Haas B.J."/>
            <person name="Majoros W.H."/>
            <person name="Farzad M."/>
            <person name="Carlton J.M."/>
            <person name="Smith R.K. Jr."/>
            <person name="Garg J."/>
            <person name="Pearlman R.E."/>
            <person name="Karrer K.M."/>
            <person name="Sun L."/>
            <person name="Manning G."/>
            <person name="Elde N.C."/>
            <person name="Turkewitz A.P."/>
            <person name="Asai D.J."/>
            <person name="Wilkes D.E."/>
            <person name="Wang Y."/>
            <person name="Cai H."/>
            <person name="Collins K."/>
            <person name="Stewart B.A."/>
            <person name="Lee S.R."/>
            <person name="Wilamowska K."/>
            <person name="Weinberg Z."/>
            <person name="Ruzzo W.L."/>
            <person name="Wloga D."/>
            <person name="Gaertig J."/>
            <person name="Frankel J."/>
            <person name="Tsao C.-C."/>
            <person name="Gorovsky M.A."/>
            <person name="Keeling P.J."/>
            <person name="Waller R.F."/>
            <person name="Patron N.J."/>
            <person name="Cherry J.M."/>
            <person name="Stover N.A."/>
            <person name="Krieger C.J."/>
            <person name="del Toro C."/>
            <person name="Ryder H.F."/>
            <person name="Williamson S.C."/>
            <person name="Barbeau R.A."/>
            <person name="Hamilton E.P."/>
            <person name="Orias E."/>
        </authorList>
    </citation>
    <scope>NUCLEOTIDE SEQUENCE [LARGE SCALE GENOMIC DNA]</scope>
    <source>
        <strain evidence="3">SB210</strain>
    </source>
</reference>
<name>I7MMB3_TETTS</name>
<dbReference type="EMBL" id="GG662443">
    <property type="protein sequence ID" value="EAS04520.3"/>
    <property type="molecule type" value="Genomic_DNA"/>
</dbReference>
<feature type="region of interest" description="Disordered" evidence="1">
    <location>
        <begin position="156"/>
        <end position="208"/>
    </location>
</feature>
<accession>I7MMB3</accession>
<proteinExistence type="predicted"/>
<dbReference type="GeneID" id="7833689"/>
<evidence type="ECO:0000313" key="3">
    <source>
        <dbReference type="Proteomes" id="UP000009168"/>
    </source>
</evidence>
<sequence length="628" mass="72709">MHRSSTKANHNQFSSHKQQIFSANPLVNSEVGQLIGKKAQLLFPQFDIEQEEFIKGDIEQAIASFVVNLQSPQNKFDLESTMMKMRKIADEQEKKIQKSINKDNQYTEEDAFGFTSAMKYQFKAQFDNLEEQKKNGQIFDNSLISEKMQLTHKFPQLQAHSQSTPQTQQGETKQYVTPMKSGGHSSAVNPLCDSARVNTSAGPSTHTIQSNNINQIQQQQSQQQLLQVQGSNQNTLASNANQSNSQNIPIQYLPPQQQYYQYPYSYHPNSQNTAPYFLTAQKENNFPPNNFHHQYHPNYNQFNFHPYPPPHHHIQHQQQQNFNSYSENQNPMAFMSAPPGGPSYGGNNTKFLPRVPIKTNQYHQKNTSSYLNEQEQLKKQQYLQNSNNSQQLGSKQQALQQQQQVQQPQQQFQNSNNPTQQQEQSFQYPTQISQQQQQPEDIQIDEQISVSLKRINSLESVQQQLNFDVVKNDESLLKSSKLIENSSDTKHNMNNSNNQNCIEEFLRESRISCEGEDILSNNKLSLSPSISIKNVKNDINEFERSINQDSYPCELISNHRIPLSDQSTMINIKSENQHIEKLLRYEHLHKNSNFNDFMHYESNSDLNFMMEENPIQHLNQCDFDKYID</sequence>
<dbReference type="RefSeq" id="XP_001024765.3">
    <property type="nucleotide sequence ID" value="XM_001024765.4"/>
</dbReference>
<feature type="compositionally biased region" description="Low complexity" evidence="1">
    <location>
        <begin position="431"/>
        <end position="440"/>
    </location>
</feature>
<feature type="compositionally biased region" description="Low complexity" evidence="1">
    <location>
        <begin position="387"/>
        <end position="422"/>
    </location>
</feature>
<dbReference type="AlphaFoldDB" id="I7MMB3"/>
<evidence type="ECO:0000313" key="2">
    <source>
        <dbReference type="EMBL" id="EAS04520.3"/>
    </source>
</evidence>
<feature type="compositionally biased region" description="Polar residues" evidence="1">
    <location>
        <begin position="158"/>
        <end position="175"/>
    </location>
</feature>
<keyword evidence="3" id="KW-1185">Reference proteome</keyword>
<dbReference type="KEGG" id="tet:TTHERM_00237350"/>
<dbReference type="Proteomes" id="UP000009168">
    <property type="component" value="Unassembled WGS sequence"/>
</dbReference>
<gene>
    <name evidence="2" type="ORF">TTHERM_00237350</name>
</gene>
<feature type="region of interest" description="Disordered" evidence="1">
    <location>
        <begin position="387"/>
        <end position="440"/>
    </location>
</feature>
<dbReference type="InParanoid" id="I7MMB3"/>
<organism evidence="2 3">
    <name type="scientific">Tetrahymena thermophila (strain SB210)</name>
    <dbReference type="NCBI Taxonomy" id="312017"/>
    <lineage>
        <taxon>Eukaryota</taxon>
        <taxon>Sar</taxon>
        <taxon>Alveolata</taxon>
        <taxon>Ciliophora</taxon>
        <taxon>Intramacronucleata</taxon>
        <taxon>Oligohymenophorea</taxon>
        <taxon>Hymenostomatida</taxon>
        <taxon>Tetrahymenina</taxon>
        <taxon>Tetrahymenidae</taxon>
        <taxon>Tetrahymena</taxon>
    </lineage>
</organism>